<reference evidence="1" key="1">
    <citation type="submission" date="2018-05" db="EMBL/GenBank/DDBJ databases">
        <authorList>
            <person name="Lanie J.A."/>
            <person name="Ng W.-L."/>
            <person name="Kazmierczak K.M."/>
            <person name="Andrzejewski T.M."/>
            <person name="Davidsen T.M."/>
            <person name="Wayne K.J."/>
            <person name="Tettelin H."/>
            <person name="Glass J.I."/>
            <person name="Rusch D."/>
            <person name="Podicherti R."/>
            <person name="Tsui H.-C.T."/>
            <person name="Winkler M.E."/>
        </authorList>
    </citation>
    <scope>NUCLEOTIDE SEQUENCE</scope>
</reference>
<evidence type="ECO:0008006" key="2">
    <source>
        <dbReference type="Google" id="ProtNLM"/>
    </source>
</evidence>
<evidence type="ECO:0000313" key="1">
    <source>
        <dbReference type="EMBL" id="SVD12692.1"/>
    </source>
</evidence>
<name>A0A382SSZ2_9ZZZZ</name>
<gene>
    <name evidence="1" type="ORF">METZ01_LOCUS365546</name>
</gene>
<protein>
    <recommendedName>
        <fullName evidence="2">FdrA domain protein</fullName>
    </recommendedName>
</protein>
<proteinExistence type="predicted"/>
<organism evidence="1">
    <name type="scientific">marine metagenome</name>
    <dbReference type="NCBI Taxonomy" id="408172"/>
    <lineage>
        <taxon>unclassified sequences</taxon>
        <taxon>metagenomes</taxon>
        <taxon>ecological metagenomes</taxon>
    </lineage>
</organism>
<accession>A0A382SSZ2</accession>
<feature type="non-terminal residue" evidence="1">
    <location>
        <position position="47"/>
    </location>
</feature>
<dbReference type="EMBL" id="UINC01131155">
    <property type="protein sequence ID" value="SVD12692.1"/>
    <property type="molecule type" value="Genomic_DNA"/>
</dbReference>
<dbReference type="AlphaFoldDB" id="A0A382SSZ2"/>
<sequence>MEKDTAFDQLLATPVAAINIGVEDFAENLEAQDAEVVHVNWTPPAGG</sequence>
<dbReference type="Gene3D" id="3.40.50.720">
    <property type="entry name" value="NAD(P)-binding Rossmann-like Domain"/>
    <property type="match status" value="1"/>
</dbReference>